<dbReference type="AlphaFoldDB" id="A0A9W7E6S6"/>
<dbReference type="InterPro" id="IPR029063">
    <property type="entry name" value="SAM-dependent_MTases_sf"/>
</dbReference>
<protein>
    <recommendedName>
        <fullName evidence="4">Methyltransferase domain-containing protein</fullName>
    </recommendedName>
</protein>
<evidence type="ECO:0008006" key="4">
    <source>
        <dbReference type="Google" id="ProtNLM"/>
    </source>
</evidence>
<comment type="caution">
    <text evidence="2">The sequence shown here is derived from an EMBL/GenBank/DDBJ whole genome shotgun (WGS) entry which is preliminary data.</text>
</comment>
<proteinExistence type="predicted"/>
<evidence type="ECO:0000313" key="3">
    <source>
        <dbReference type="Proteomes" id="UP001162640"/>
    </source>
</evidence>
<feature type="compositionally biased region" description="Low complexity" evidence="1">
    <location>
        <begin position="1"/>
        <end position="21"/>
    </location>
</feature>
<dbReference type="Gene3D" id="3.40.50.150">
    <property type="entry name" value="Vaccinia Virus protein VP39"/>
    <property type="match status" value="1"/>
</dbReference>
<evidence type="ECO:0000313" key="2">
    <source>
        <dbReference type="EMBL" id="GMH67220.1"/>
    </source>
</evidence>
<dbReference type="EMBL" id="BLQM01000129">
    <property type="protein sequence ID" value="GMH67220.1"/>
    <property type="molecule type" value="Genomic_DNA"/>
</dbReference>
<reference evidence="3" key="1">
    <citation type="journal article" date="2023" name="Commun. Biol.">
        <title>Genome analysis of Parmales, the sister group of diatoms, reveals the evolutionary specialization of diatoms from phago-mixotrophs to photoautotrophs.</title>
        <authorList>
            <person name="Ban H."/>
            <person name="Sato S."/>
            <person name="Yoshikawa S."/>
            <person name="Yamada K."/>
            <person name="Nakamura Y."/>
            <person name="Ichinomiya M."/>
            <person name="Sato N."/>
            <person name="Blanc-Mathieu R."/>
            <person name="Endo H."/>
            <person name="Kuwata A."/>
            <person name="Ogata H."/>
        </authorList>
    </citation>
    <scope>NUCLEOTIDE SEQUENCE [LARGE SCALE GENOMIC DNA]</scope>
</reference>
<sequence>MSSRARSNSSKSSTSLTTGRSKTAKAEPTSKAKTKDGVSSSDENLSILDSPWFTCEILFSLILIGLLAALPFNLYRPSASKTSSTSSTLSTSLDATNFPLQKNPFLPYPVYGPFGIEELDVLRTRSAANSEDGNEHYVLSIALRYWVLQNKLNAQTNLGYVSSTPYSDSHASVHLLLSEALHAVSLSTYYYNFGVFGQPPTLHPSSPPIDKMNQVARLDTYIMFSKLCSDFGRYDDAIWLNAKGLNAGNLSVPQKGLTEEKKERIRYRMAALHLSQAHLMLTTCRQSSRLNGRGDLLSTCTHPHDNFPQYANDDLTQFRTVIGLSCHKAMVLAENSILGCVHYGRGGCLGPIIGYPSFVEKDEGLWEKLVDRDVKRNEFYLMESWYDAAYEADGTAGFDKKAFKYHHNEMYLAQPDKGETKVDGNFLARVPAEGNESDGGEDSDKDKEDGNGFKEWDVLASGDITSLESENYGDGGNESSSLELYDEGEEDDVVSLNSEQCFILDHLGYRNMRNRILLDGYKSNGNSAVEQMASKYLKEGVEVGCEKADFKLVKFMRALVTVAKRRGGEDLEFSSQGTPADFLRDIYDSYRSLTYSVAEGRLTHQPRWEHAWKKWDEVKQVKMFEAAFGINLEKDQAAILAAEEVLEGYFEQPNSSGGNNKVAIPGTKDDPVLNPQRLGGVRHGGMTFKVLDLGCGRGYLSNRVKQLSSKIVCVELSERAAVDVEEGYLYDEVYKEDVRDVGVGIFGTFDVVYVGVASSLGNLTHVIKQSEAALLGSRFKSSEKTRGLVFFEIETVDLQNDERKSSELSMTGRFKHDVRKLEEEMKEEGLVLLGKKAIGGKDRTLLWAGRKVSY</sequence>
<dbReference type="SUPFAM" id="SSF53335">
    <property type="entry name" value="S-adenosyl-L-methionine-dependent methyltransferases"/>
    <property type="match status" value="1"/>
</dbReference>
<dbReference type="Proteomes" id="UP001162640">
    <property type="component" value="Unassembled WGS sequence"/>
</dbReference>
<organism evidence="2 3">
    <name type="scientific">Triparma laevis f. inornata</name>
    <dbReference type="NCBI Taxonomy" id="1714386"/>
    <lineage>
        <taxon>Eukaryota</taxon>
        <taxon>Sar</taxon>
        <taxon>Stramenopiles</taxon>
        <taxon>Ochrophyta</taxon>
        <taxon>Bolidophyceae</taxon>
        <taxon>Parmales</taxon>
        <taxon>Triparmaceae</taxon>
        <taxon>Triparma</taxon>
    </lineage>
</organism>
<gene>
    <name evidence="2" type="ORF">TL16_g04623</name>
</gene>
<feature type="compositionally biased region" description="Basic and acidic residues" evidence="1">
    <location>
        <begin position="442"/>
        <end position="452"/>
    </location>
</feature>
<evidence type="ECO:0000256" key="1">
    <source>
        <dbReference type="SAM" id="MobiDB-lite"/>
    </source>
</evidence>
<feature type="compositionally biased region" description="Basic and acidic residues" evidence="1">
    <location>
        <begin position="24"/>
        <end position="36"/>
    </location>
</feature>
<accession>A0A9W7E6S6</accession>
<name>A0A9W7E6S6_9STRA</name>
<feature type="region of interest" description="Disordered" evidence="1">
    <location>
        <begin position="1"/>
        <end position="43"/>
    </location>
</feature>
<dbReference type="CDD" id="cd02440">
    <property type="entry name" value="AdoMet_MTases"/>
    <property type="match status" value="1"/>
</dbReference>
<feature type="region of interest" description="Disordered" evidence="1">
    <location>
        <begin position="430"/>
        <end position="452"/>
    </location>
</feature>